<organism evidence="1 2">
    <name type="scientific">Micromonospora yangpuensis</name>
    <dbReference type="NCBI Taxonomy" id="683228"/>
    <lineage>
        <taxon>Bacteria</taxon>
        <taxon>Bacillati</taxon>
        <taxon>Actinomycetota</taxon>
        <taxon>Actinomycetes</taxon>
        <taxon>Micromonosporales</taxon>
        <taxon>Micromonosporaceae</taxon>
        <taxon>Micromonospora</taxon>
    </lineage>
</organism>
<keyword evidence="2" id="KW-1185">Reference proteome</keyword>
<dbReference type="STRING" id="683228.GA0070617_1819"/>
<accession>A0A1C6UBU7</accession>
<name>A0A1C6UBU7_9ACTN</name>
<protein>
    <submittedName>
        <fullName evidence="1">Uncharacterized protein</fullName>
    </submittedName>
</protein>
<evidence type="ECO:0000313" key="1">
    <source>
        <dbReference type="EMBL" id="SCL51565.1"/>
    </source>
</evidence>
<evidence type="ECO:0000313" key="2">
    <source>
        <dbReference type="Proteomes" id="UP000198937"/>
    </source>
</evidence>
<reference evidence="1 2" key="1">
    <citation type="submission" date="2016-06" db="EMBL/GenBank/DDBJ databases">
        <authorList>
            <person name="Kjaerup R.B."/>
            <person name="Dalgaard T.S."/>
            <person name="Juul-Madsen H.R."/>
        </authorList>
    </citation>
    <scope>NUCLEOTIDE SEQUENCE [LARGE SCALE GENOMIC DNA]</scope>
    <source>
        <strain evidence="1 2">DSM 45577</strain>
    </source>
</reference>
<gene>
    <name evidence="1" type="ORF">GA0070617_1819</name>
</gene>
<dbReference type="AlphaFoldDB" id="A0A1C6UBU7"/>
<dbReference type="EMBL" id="FMIA01000002">
    <property type="protein sequence ID" value="SCL51565.1"/>
    <property type="molecule type" value="Genomic_DNA"/>
</dbReference>
<dbReference type="Proteomes" id="UP000198937">
    <property type="component" value="Unassembled WGS sequence"/>
</dbReference>
<sequence>METVGRWVYQQEEVAHAFSLCRVRDAGTFEESFDLLGVVQVTVDRRYPERLPAALRPWALATLAGGGYGFGRFYASYGTLDSDGEPDRSFADEYIDWSGTQVLSATPKYERPVAVLVGIDEWEEIEAFRDRRDAAVIARSRAQGQFVPLSAALESLGVDPREAGALQSDRAQTG</sequence>
<proteinExistence type="predicted"/>